<accession>A0A506QS88</accession>
<comment type="caution">
    <text evidence="1">The sequence shown here is derived from an EMBL/GenBank/DDBJ whole genome shotgun (WGS) entry which is preliminary data.</text>
</comment>
<reference evidence="1 2" key="1">
    <citation type="submission" date="2019-06" db="EMBL/GenBank/DDBJ databases">
        <title>Taxogenomics and systematics of the genus Pantoea.</title>
        <authorList>
            <person name="Tambong J.T."/>
        </authorList>
    </citation>
    <scope>NUCLEOTIDE SEQUENCE [LARGE SCALE GENOMIC DNA]</scope>
    <source>
        <strain evidence="1 2">LMG 24200</strain>
    </source>
</reference>
<name>A0A506QS88_9GAMM</name>
<dbReference type="AlphaFoldDB" id="A0A506QS88"/>
<dbReference type="RefSeq" id="WP_128085940.1">
    <property type="nucleotide sequence ID" value="NZ_CP071407.1"/>
</dbReference>
<sequence>MEKVALVLKFFTDFYQEVSVRLIFRRVINAESIKATDLPRLIMRRCYSCLCGIYVIQSALMPLKNTNLVSGEHGHVSERRQPVSFAYTMKKRFS</sequence>
<dbReference type="EMBL" id="VHJA01000015">
    <property type="protein sequence ID" value="TPV49193.1"/>
    <property type="molecule type" value="Genomic_DNA"/>
</dbReference>
<gene>
    <name evidence="1" type="ORF">FJW01_00950</name>
</gene>
<evidence type="ECO:0000313" key="2">
    <source>
        <dbReference type="Proteomes" id="UP000317747"/>
    </source>
</evidence>
<proteinExistence type="predicted"/>
<dbReference type="Proteomes" id="UP000317747">
    <property type="component" value="Unassembled WGS sequence"/>
</dbReference>
<protein>
    <submittedName>
        <fullName evidence="1">Uncharacterized protein</fullName>
    </submittedName>
</protein>
<keyword evidence="2" id="KW-1185">Reference proteome</keyword>
<organism evidence="1 2">
    <name type="scientific">Pantoea deleyi</name>
    <dbReference type="NCBI Taxonomy" id="470932"/>
    <lineage>
        <taxon>Bacteria</taxon>
        <taxon>Pseudomonadati</taxon>
        <taxon>Pseudomonadota</taxon>
        <taxon>Gammaproteobacteria</taxon>
        <taxon>Enterobacterales</taxon>
        <taxon>Erwiniaceae</taxon>
        <taxon>Pantoea</taxon>
    </lineage>
</organism>
<evidence type="ECO:0000313" key="1">
    <source>
        <dbReference type="EMBL" id="TPV49193.1"/>
    </source>
</evidence>